<dbReference type="PROSITE" id="PS00178">
    <property type="entry name" value="AA_TRNA_LIGASE_I"/>
    <property type="match status" value="1"/>
</dbReference>
<comment type="subunit">
    <text evidence="4 16">Homodimer.</text>
</comment>
<feature type="binding site" evidence="16">
    <location>
        <position position="149"/>
    </location>
    <ligand>
        <name>Zn(2+)</name>
        <dbReference type="ChEBI" id="CHEBI:29105"/>
    </ligand>
</feature>
<evidence type="ECO:0000256" key="2">
    <source>
        <dbReference type="ARBA" id="ARBA00004496"/>
    </source>
</evidence>
<keyword evidence="19" id="KW-1185">Reference proteome</keyword>
<comment type="catalytic activity">
    <reaction evidence="15 16">
        <text>tRNA(Met) + L-methionine + ATP = L-methionyl-tRNA(Met) + AMP + diphosphate</text>
        <dbReference type="Rhea" id="RHEA:13481"/>
        <dbReference type="Rhea" id="RHEA-COMP:9667"/>
        <dbReference type="Rhea" id="RHEA-COMP:9698"/>
        <dbReference type="ChEBI" id="CHEBI:30616"/>
        <dbReference type="ChEBI" id="CHEBI:33019"/>
        <dbReference type="ChEBI" id="CHEBI:57844"/>
        <dbReference type="ChEBI" id="CHEBI:78442"/>
        <dbReference type="ChEBI" id="CHEBI:78530"/>
        <dbReference type="ChEBI" id="CHEBI:456215"/>
        <dbReference type="EC" id="6.1.1.10"/>
    </reaction>
</comment>
<protein>
    <recommendedName>
        <fullName evidence="16">Methionine--tRNA ligase</fullName>
        <ecNumber evidence="16">6.1.1.10</ecNumber>
    </recommendedName>
    <alternativeName>
        <fullName evidence="16">Methionyl-tRNA synthetase</fullName>
        <shortName evidence="16">MetRS</shortName>
    </alternativeName>
</protein>
<dbReference type="Pfam" id="PF19303">
    <property type="entry name" value="Anticodon_3"/>
    <property type="match status" value="1"/>
</dbReference>
<dbReference type="InterPro" id="IPR004495">
    <property type="entry name" value="Met-tRNA-synth_bsu_C"/>
</dbReference>
<dbReference type="Gene3D" id="3.40.50.620">
    <property type="entry name" value="HUPs"/>
    <property type="match status" value="1"/>
</dbReference>
<feature type="binding site" evidence="16">
    <location>
        <position position="333"/>
    </location>
    <ligand>
        <name>ATP</name>
        <dbReference type="ChEBI" id="CHEBI:30616"/>
    </ligand>
</feature>
<evidence type="ECO:0000256" key="11">
    <source>
        <dbReference type="ARBA" id="ARBA00022840"/>
    </source>
</evidence>
<dbReference type="Gene3D" id="2.40.50.140">
    <property type="entry name" value="Nucleic acid-binding proteins"/>
    <property type="match status" value="1"/>
</dbReference>
<proteinExistence type="inferred from homology"/>
<evidence type="ECO:0000256" key="7">
    <source>
        <dbReference type="ARBA" id="ARBA00022598"/>
    </source>
</evidence>
<dbReference type="GO" id="GO:0005524">
    <property type="term" value="F:ATP binding"/>
    <property type="evidence" value="ECO:0007669"/>
    <property type="project" value="UniProtKB-UniRule"/>
</dbReference>
<evidence type="ECO:0000256" key="16">
    <source>
        <dbReference type="HAMAP-Rule" id="MF_00098"/>
    </source>
</evidence>
<dbReference type="InterPro" id="IPR014758">
    <property type="entry name" value="Met-tRNA_synth"/>
</dbReference>
<dbReference type="GO" id="GO:0004825">
    <property type="term" value="F:methionine-tRNA ligase activity"/>
    <property type="evidence" value="ECO:0007669"/>
    <property type="project" value="UniProtKB-UniRule"/>
</dbReference>
<dbReference type="InterPro" id="IPR033911">
    <property type="entry name" value="MetRS_core"/>
</dbReference>
<sequence>MSDSKRKILVTSALPYANGPIHLGHLVEYIQTDIWVRFQKQRGHDCTYVCADDAHGTPIMLKANQMGKSPQELIDQVSAEHQRDFAGFMVNFDNYYSTHSEENRHFSTLIYERLRDAGHITRRTITQAYDPVKNMFLPDRFIKGDCPKCGAKDQYGDSCEACGATYQPTELKNAYSAISGAAPIEKESEHFFFKLGDFEEFLRNWVNEHVQSQMIHKLNEWFESGLQEWDISRDAPYWGFEIPDAPGKYFYVWMDAPIGYMASFKNWCDKNGVDFDEYWQEGSDTELYHFIGKDIAYFHTLFWPAELKGAGFRTPTGVFCHGFLTVNGQKMSKSRGTFIMAETYLKHLQPEYLRYYFAAKLGSGIDDIDLSLDDFRLRVNADLVNKVVNIASRCAGFIKKKFDGQLDTTLANPELYQEAVALGDVIADAYEKREYGRAMREIMHLADKANQYIDTAEPWVLAKQEGKEAEVQACCSMGINLFRVIISYLAPVLPEVAEKACEFLNIDTLAWDAIEQPLLDQQINKFKPLMQRVDEKVIEALIEDSRQSLQAQPQIAAAKPAAKATELSKEPVADTIEFPDFAKVDLRVAKIAKAEHVEGADKLLRLTLDLGGETRNVFAGIKSAYKPEDLEGKLTVMVANLAPRKMKFGVSEGMVLAAGPGGEDLWILEPHNGAQPGMRIK</sequence>
<dbReference type="SUPFAM" id="SSF50249">
    <property type="entry name" value="Nucleic acid-binding proteins"/>
    <property type="match status" value="1"/>
</dbReference>
<feature type="short sequence motif" description="'HIGH' region" evidence="16">
    <location>
        <begin position="15"/>
        <end position="25"/>
    </location>
</feature>
<dbReference type="InterPro" id="IPR015413">
    <property type="entry name" value="Methionyl/Leucyl_tRNA_Synth"/>
</dbReference>
<keyword evidence="12 16" id="KW-0694">RNA-binding</keyword>
<evidence type="ECO:0000256" key="13">
    <source>
        <dbReference type="ARBA" id="ARBA00022917"/>
    </source>
</evidence>
<keyword evidence="8 16" id="KW-0479">Metal-binding</keyword>
<feature type="binding site" evidence="16">
    <location>
        <position position="146"/>
    </location>
    <ligand>
        <name>Zn(2+)</name>
        <dbReference type="ChEBI" id="CHEBI:29105"/>
    </ligand>
</feature>
<keyword evidence="6 16" id="KW-0820">tRNA-binding</keyword>
<dbReference type="NCBIfam" id="TIGR00398">
    <property type="entry name" value="metG"/>
    <property type="match status" value="1"/>
</dbReference>
<organism evidence="18 19">
    <name type="scientific">Marinobacterium marinum</name>
    <dbReference type="NCBI Taxonomy" id="2756129"/>
    <lineage>
        <taxon>Bacteria</taxon>
        <taxon>Pseudomonadati</taxon>
        <taxon>Pseudomonadota</taxon>
        <taxon>Gammaproteobacteria</taxon>
        <taxon>Oceanospirillales</taxon>
        <taxon>Oceanospirillaceae</taxon>
        <taxon>Marinobacterium</taxon>
    </lineage>
</organism>
<feature type="binding site" evidence="16">
    <location>
        <position position="159"/>
    </location>
    <ligand>
        <name>Zn(2+)</name>
        <dbReference type="ChEBI" id="CHEBI:29105"/>
    </ligand>
</feature>
<evidence type="ECO:0000259" key="17">
    <source>
        <dbReference type="PROSITE" id="PS50886"/>
    </source>
</evidence>
<dbReference type="SUPFAM" id="SSF47323">
    <property type="entry name" value="Anticodon-binding domain of a subclass of class I aminoacyl-tRNA synthetases"/>
    <property type="match status" value="1"/>
</dbReference>
<evidence type="ECO:0000256" key="12">
    <source>
        <dbReference type="ARBA" id="ARBA00022884"/>
    </source>
</evidence>
<dbReference type="SUPFAM" id="SSF57770">
    <property type="entry name" value="Methionyl-tRNA synthetase (MetRS), Zn-domain"/>
    <property type="match status" value="1"/>
</dbReference>
<name>A0A7W1WWW4_9GAMM</name>
<dbReference type="Gene3D" id="1.10.730.10">
    <property type="entry name" value="Isoleucyl-tRNA Synthetase, Domain 1"/>
    <property type="match status" value="1"/>
</dbReference>
<dbReference type="GO" id="GO:0000049">
    <property type="term" value="F:tRNA binding"/>
    <property type="evidence" value="ECO:0007669"/>
    <property type="project" value="UniProtKB-UniRule"/>
</dbReference>
<dbReference type="FunFam" id="2.40.50.140:FF:000042">
    <property type="entry name" value="Methionine--tRNA ligase"/>
    <property type="match status" value="1"/>
</dbReference>
<evidence type="ECO:0000256" key="1">
    <source>
        <dbReference type="ARBA" id="ARBA00003314"/>
    </source>
</evidence>
<evidence type="ECO:0000313" key="19">
    <source>
        <dbReference type="Proteomes" id="UP000538931"/>
    </source>
</evidence>
<dbReference type="InterPro" id="IPR002547">
    <property type="entry name" value="tRNA-bd_dom"/>
</dbReference>
<dbReference type="PRINTS" id="PR01041">
    <property type="entry name" value="TRNASYNTHMET"/>
</dbReference>
<dbReference type="PANTHER" id="PTHR45765:SF1">
    <property type="entry name" value="METHIONINE--TRNA LIGASE, CYTOPLASMIC"/>
    <property type="match status" value="1"/>
</dbReference>
<dbReference type="Proteomes" id="UP000538931">
    <property type="component" value="Unassembled WGS sequence"/>
</dbReference>
<dbReference type="Pfam" id="PF09334">
    <property type="entry name" value="tRNA-synt_1g"/>
    <property type="match status" value="1"/>
</dbReference>
<evidence type="ECO:0000256" key="10">
    <source>
        <dbReference type="ARBA" id="ARBA00022833"/>
    </source>
</evidence>
<evidence type="ECO:0000313" key="18">
    <source>
        <dbReference type="EMBL" id="MBA4501725.1"/>
    </source>
</evidence>
<dbReference type="InterPro" id="IPR029038">
    <property type="entry name" value="MetRS_Zn"/>
</dbReference>
<evidence type="ECO:0000256" key="6">
    <source>
        <dbReference type="ARBA" id="ARBA00022555"/>
    </source>
</evidence>
<comment type="similarity">
    <text evidence="3 16">Belongs to the class-I aminoacyl-tRNA synthetase family. MetG type 1 subfamily.</text>
</comment>
<dbReference type="InterPro" id="IPR041872">
    <property type="entry name" value="Anticodon_Met"/>
</dbReference>
<comment type="cofactor">
    <cofactor evidence="16">
        <name>Zn(2+)</name>
        <dbReference type="ChEBI" id="CHEBI:29105"/>
    </cofactor>
    <text evidence="16">Binds 1 zinc ion per subunit.</text>
</comment>
<dbReference type="InterPro" id="IPR023458">
    <property type="entry name" value="Met-tRNA_ligase_1"/>
</dbReference>
<dbReference type="GO" id="GO:0005829">
    <property type="term" value="C:cytosol"/>
    <property type="evidence" value="ECO:0007669"/>
    <property type="project" value="TreeGrafter"/>
</dbReference>
<evidence type="ECO:0000256" key="15">
    <source>
        <dbReference type="ARBA" id="ARBA00047364"/>
    </source>
</evidence>
<feature type="binding site" evidence="16">
    <location>
        <position position="162"/>
    </location>
    <ligand>
        <name>Zn(2+)</name>
        <dbReference type="ChEBI" id="CHEBI:29105"/>
    </ligand>
</feature>
<dbReference type="SUPFAM" id="SSF52374">
    <property type="entry name" value="Nucleotidylyl transferase"/>
    <property type="match status" value="1"/>
</dbReference>
<dbReference type="InterPro" id="IPR012340">
    <property type="entry name" value="NA-bd_OB-fold"/>
</dbReference>
<dbReference type="NCBIfam" id="NF001100">
    <property type="entry name" value="PRK00133.1"/>
    <property type="match status" value="1"/>
</dbReference>
<evidence type="ECO:0000256" key="14">
    <source>
        <dbReference type="ARBA" id="ARBA00023146"/>
    </source>
</evidence>
<evidence type="ECO:0000256" key="4">
    <source>
        <dbReference type="ARBA" id="ARBA00011738"/>
    </source>
</evidence>
<dbReference type="FunFam" id="1.10.730.10:FF:000005">
    <property type="entry name" value="Methionine--tRNA ligase"/>
    <property type="match status" value="1"/>
</dbReference>
<keyword evidence="14 16" id="KW-0030">Aminoacyl-tRNA synthetase</keyword>
<dbReference type="CDD" id="cd00814">
    <property type="entry name" value="MetRS_core"/>
    <property type="match status" value="1"/>
</dbReference>
<dbReference type="RefSeq" id="WP_181737869.1">
    <property type="nucleotide sequence ID" value="NZ_JACEMT010000040.1"/>
</dbReference>
<dbReference type="AlphaFoldDB" id="A0A7W1WWW4"/>
<dbReference type="InterPro" id="IPR014729">
    <property type="entry name" value="Rossmann-like_a/b/a_fold"/>
</dbReference>
<keyword evidence="5 16" id="KW-0963">Cytoplasm</keyword>
<keyword evidence="7 16" id="KW-0436">Ligase</keyword>
<evidence type="ECO:0000256" key="9">
    <source>
        <dbReference type="ARBA" id="ARBA00022741"/>
    </source>
</evidence>
<feature type="short sequence motif" description="'KMSKS' region" evidence="16">
    <location>
        <begin position="330"/>
        <end position="334"/>
    </location>
</feature>
<dbReference type="Gene3D" id="2.20.28.20">
    <property type="entry name" value="Methionyl-tRNA synthetase, Zn-domain"/>
    <property type="match status" value="1"/>
</dbReference>
<dbReference type="InterPro" id="IPR001412">
    <property type="entry name" value="aa-tRNA-synth_I_CS"/>
</dbReference>
<dbReference type="Pfam" id="PF01588">
    <property type="entry name" value="tRNA_bind"/>
    <property type="match status" value="1"/>
</dbReference>
<evidence type="ECO:0000256" key="8">
    <source>
        <dbReference type="ARBA" id="ARBA00022723"/>
    </source>
</evidence>
<comment type="function">
    <text evidence="1 16">Is required not only for elongation of protein synthesis but also for the initiation of all mRNA translation through initiator tRNA(fMet) aminoacylation.</text>
</comment>
<dbReference type="NCBIfam" id="TIGR00399">
    <property type="entry name" value="metG_C_term"/>
    <property type="match status" value="1"/>
</dbReference>
<keyword evidence="13 16" id="KW-0648">Protein biosynthesis</keyword>
<keyword evidence="9 16" id="KW-0547">Nucleotide-binding</keyword>
<dbReference type="FunFam" id="2.20.28.20:FF:000001">
    <property type="entry name" value="Methionine--tRNA ligase"/>
    <property type="match status" value="1"/>
</dbReference>
<dbReference type="CDD" id="cd07957">
    <property type="entry name" value="Anticodon_Ia_Met"/>
    <property type="match status" value="1"/>
</dbReference>
<comment type="caution">
    <text evidence="18">The sequence shown here is derived from an EMBL/GenBank/DDBJ whole genome shotgun (WGS) entry which is preliminary data.</text>
</comment>
<dbReference type="EC" id="6.1.1.10" evidence="16"/>
<dbReference type="PANTHER" id="PTHR45765">
    <property type="entry name" value="METHIONINE--TRNA LIGASE"/>
    <property type="match status" value="1"/>
</dbReference>
<feature type="domain" description="TRNA-binding" evidence="17">
    <location>
        <begin position="580"/>
        <end position="681"/>
    </location>
</feature>
<evidence type="ECO:0000256" key="3">
    <source>
        <dbReference type="ARBA" id="ARBA00008258"/>
    </source>
</evidence>
<dbReference type="InterPro" id="IPR009080">
    <property type="entry name" value="tRNAsynth_Ia_anticodon-bd"/>
</dbReference>
<dbReference type="GO" id="GO:0046872">
    <property type="term" value="F:metal ion binding"/>
    <property type="evidence" value="ECO:0007669"/>
    <property type="project" value="UniProtKB-KW"/>
</dbReference>
<evidence type="ECO:0000256" key="5">
    <source>
        <dbReference type="ARBA" id="ARBA00022490"/>
    </source>
</evidence>
<reference evidence="18 19" key="1">
    <citation type="submission" date="2020-07" db="EMBL/GenBank/DDBJ databases">
        <title>Bacterium isolated from marien macroalgae.</title>
        <authorList>
            <person name="Zhu K."/>
            <person name="Lu D."/>
            <person name="Du Z."/>
        </authorList>
    </citation>
    <scope>NUCLEOTIDE SEQUENCE [LARGE SCALE GENOMIC DNA]</scope>
    <source>
        <strain evidence="18 19">3-1745</strain>
    </source>
</reference>
<gene>
    <name evidence="16 18" type="primary">metG</name>
    <name evidence="18" type="ORF">H1S06_05040</name>
</gene>
<dbReference type="HAMAP" id="MF_00098">
    <property type="entry name" value="Met_tRNA_synth_type1"/>
    <property type="match status" value="1"/>
</dbReference>
<comment type="subcellular location">
    <subcellularLocation>
        <location evidence="2 16">Cytoplasm</location>
    </subcellularLocation>
</comment>
<dbReference type="GO" id="GO:0006431">
    <property type="term" value="P:methionyl-tRNA aminoacylation"/>
    <property type="evidence" value="ECO:0007669"/>
    <property type="project" value="UniProtKB-UniRule"/>
</dbReference>
<dbReference type="EMBL" id="JACEMT010000040">
    <property type="protein sequence ID" value="MBA4501725.1"/>
    <property type="molecule type" value="Genomic_DNA"/>
</dbReference>
<dbReference type="PROSITE" id="PS50886">
    <property type="entry name" value="TRBD"/>
    <property type="match status" value="1"/>
</dbReference>
<dbReference type="CDD" id="cd02800">
    <property type="entry name" value="tRNA_bind_EcMetRS_like"/>
    <property type="match status" value="1"/>
</dbReference>
<accession>A0A7W1WWW4</accession>
<keyword evidence="11 16" id="KW-0067">ATP-binding</keyword>
<keyword evidence="10 16" id="KW-0862">Zinc</keyword>